<accession>A0ABD1YF28</accession>
<gene>
    <name evidence="1" type="ORF">R1flu_014074</name>
</gene>
<evidence type="ECO:0000313" key="2">
    <source>
        <dbReference type="Proteomes" id="UP001605036"/>
    </source>
</evidence>
<comment type="caution">
    <text evidence="1">The sequence shown here is derived from an EMBL/GenBank/DDBJ whole genome shotgun (WGS) entry which is preliminary data.</text>
</comment>
<reference evidence="1 2" key="1">
    <citation type="submission" date="2024-09" db="EMBL/GenBank/DDBJ databases">
        <title>Chromosome-scale assembly of Riccia fluitans.</title>
        <authorList>
            <person name="Paukszto L."/>
            <person name="Sawicki J."/>
            <person name="Karawczyk K."/>
            <person name="Piernik-Szablinska J."/>
            <person name="Szczecinska M."/>
            <person name="Mazdziarz M."/>
        </authorList>
    </citation>
    <scope>NUCLEOTIDE SEQUENCE [LARGE SCALE GENOMIC DNA]</scope>
    <source>
        <strain evidence="1">Rf_01</strain>
        <tissue evidence="1">Aerial parts of the thallus</tissue>
    </source>
</reference>
<proteinExistence type="predicted"/>
<protein>
    <recommendedName>
        <fullName evidence="3">Ribosomal protein S3</fullName>
    </recommendedName>
</protein>
<dbReference type="AlphaFoldDB" id="A0ABD1YF28"/>
<keyword evidence="2" id="KW-1185">Reference proteome</keyword>
<name>A0ABD1YF28_9MARC</name>
<dbReference type="EMBL" id="JBHFFA010000004">
    <property type="protein sequence ID" value="KAL2629388.1"/>
    <property type="molecule type" value="Genomic_DNA"/>
</dbReference>
<evidence type="ECO:0000313" key="1">
    <source>
        <dbReference type="EMBL" id="KAL2629388.1"/>
    </source>
</evidence>
<dbReference type="Proteomes" id="UP001605036">
    <property type="component" value="Unassembled WGS sequence"/>
</dbReference>
<sequence length="286" mass="32357">MLHAGVATTRARSDGTVDLRNQCRRNLNRRTRRQNFQYLNNMCTDGGCIVSYQKFFTWSRESWVLAESGVVRGERVRVSWAEIVVSHRSLSPSPHPGARALALRFGFWTVASISIRPYGYIDGNAEGSGVKVEVEARNQQGRNSNAIRRFLDWQQKFDRKRSQSKNAEAEDLPIKGTWKWRRIIWMTVFNTEGSFRSKLASTTTENRRREQLIAGLSKVKTSVAGTHTHRLPIIATFSAPPAICFLFSISAPHTSVKHFEHMLQGLQPQEQGVKLPWTGETSVGGI</sequence>
<evidence type="ECO:0008006" key="3">
    <source>
        <dbReference type="Google" id="ProtNLM"/>
    </source>
</evidence>
<organism evidence="1 2">
    <name type="scientific">Riccia fluitans</name>
    <dbReference type="NCBI Taxonomy" id="41844"/>
    <lineage>
        <taxon>Eukaryota</taxon>
        <taxon>Viridiplantae</taxon>
        <taxon>Streptophyta</taxon>
        <taxon>Embryophyta</taxon>
        <taxon>Marchantiophyta</taxon>
        <taxon>Marchantiopsida</taxon>
        <taxon>Marchantiidae</taxon>
        <taxon>Marchantiales</taxon>
        <taxon>Ricciaceae</taxon>
        <taxon>Riccia</taxon>
    </lineage>
</organism>